<dbReference type="PANTHER" id="PTHR47016">
    <property type="entry name" value="ATP-DEPENDENT CLP PROTEASE ATP-BINDING SUBUNIT CLPT1, CHLOROPLASTIC"/>
    <property type="match status" value="1"/>
</dbReference>
<dbReference type="InterPro" id="IPR044217">
    <property type="entry name" value="CLPT1/2"/>
</dbReference>
<sequence>MFERFSDSARRVVVLAQEQARSRHHDVIGAEHLLLGVIESAREDRAPGTRAALERLGLTPQAALATISLDPGPANHIPDAHLPFTAEAKTVLENSLRETIAVGEGAITPDHLLLGIIRTVGNTGDSTAAQAISSLRLTAEPLRQSLGRPHFSLSRLATKTLARASMEAQRFGNPDVDTPHLMLALLATDPDLCKRVFDAAGADPERIRAELDAVLGADE</sequence>
<reference evidence="3 4" key="1">
    <citation type="submission" date="2021-06" db="EMBL/GenBank/DDBJ databases">
        <title>Actinomycetes sequencing.</title>
        <authorList>
            <person name="Shan Q."/>
        </authorList>
    </citation>
    <scope>NUCLEOTIDE SEQUENCE [LARGE SCALE GENOMIC DNA]</scope>
    <source>
        <strain evidence="3 4">NEAU-G5</strain>
    </source>
</reference>
<accession>A0ABS6B2Z4</accession>
<dbReference type="PANTHER" id="PTHR47016:SF5">
    <property type="entry name" value="CLP DOMAIN SUPERFAMILY PROTEIN"/>
    <property type="match status" value="1"/>
</dbReference>
<proteinExistence type="predicted"/>
<evidence type="ECO:0000313" key="3">
    <source>
        <dbReference type="EMBL" id="MBU3063613.1"/>
    </source>
</evidence>
<gene>
    <name evidence="3" type="ORF">KO481_19020</name>
</gene>
<dbReference type="EMBL" id="JAHKNI010000006">
    <property type="protein sequence ID" value="MBU3063613.1"/>
    <property type="molecule type" value="Genomic_DNA"/>
</dbReference>
<protein>
    <recommendedName>
        <fullName evidence="2">Clp R domain-containing protein</fullName>
    </recommendedName>
</protein>
<evidence type="ECO:0000259" key="2">
    <source>
        <dbReference type="PROSITE" id="PS51903"/>
    </source>
</evidence>
<dbReference type="SUPFAM" id="SSF81923">
    <property type="entry name" value="Double Clp-N motif"/>
    <property type="match status" value="2"/>
</dbReference>
<comment type="caution">
    <text evidence="3">The sequence shown here is derived from an EMBL/GenBank/DDBJ whole genome shotgun (WGS) entry which is preliminary data.</text>
</comment>
<dbReference type="InterPro" id="IPR036628">
    <property type="entry name" value="Clp_N_dom_sf"/>
</dbReference>
<feature type="domain" description="Clp R" evidence="2">
    <location>
        <begin position="2"/>
        <end position="217"/>
    </location>
</feature>
<organism evidence="3 4">
    <name type="scientific">Nocardia albiluteola</name>
    <dbReference type="NCBI Taxonomy" id="2842303"/>
    <lineage>
        <taxon>Bacteria</taxon>
        <taxon>Bacillati</taxon>
        <taxon>Actinomycetota</taxon>
        <taxon>Actinomycetes</taxon>
        <taxon>Mycobacteriales</taxon>
        <taxon>Nocardiaceae</taxon>
        <taxon>Nocardia</taxon>
    </lineage>
</organism>
<dbReference type="InterPro" id="IPR004176">
    <property type="entry name" value="Clp_R_N"/>
</dbReference>
<dbReference type="PROSITE" id="PS51903">
    <property type="entry name" value="CLP_R"/>
    <property type="match status" value="1"/>
</dbReference>
<keyword evidence="4" id="KW-1185">Reference proteome</keyword>
<evidence type="ECO:0000313" key="4">
    <source>
        <dbReference type="Proteomes" id="UP000733379"/>
    </source>
</evidence>
<dbReference type="Proteomes" id="UP000733379">
    <property type="component" value="Unassembled WGS sequence"/>
</dbReference>
<dbReference type="Gene3D" id="1.10.1780.10">
    <property type="entry name" value="Clp, N-terminal domain"/>
    <property type="match status" value="2"/>
</dbReference>
<dbReference type="Pfam" id="PF02861">
    <property type="entry name" value="Clp_N"/>
    <property type="match status" value="2"/>
</dbReference>
<evidence type="ECO:0000256" key="1">
    <source>
        <dbReference type="PROSITE-ProRule" id="PRU01251"/>
    </source>
</evidence>
<dbReference type="RefSeq" id="WP_215918532.1">
    <property type="nucleotide sequence ID" value="NZ_JAHKNI010000006.1"/>
</dbReference>
<keyword evidence="1" id="KW-0677">Repeat</keyword>
<name>A0ABS6B2Z4_9NOCA</name>